<accession>A0A0V0T942</accession>
<dbReference type="OrthoDB" id="2250192at2759"/>
<dbReference type="AlphaFoldDB" id="A0A0V0T942"/>
<proteinExistence type="predicted"/>
<reference evidence="2 3" key="1">
    <citation type="submission" date="2015-01" db="EMBL/GenBank/DDBJ databases">
        <title>Evolution of Trichinella species and genotypes.</title>
        <authorList>
            <person name="Korhonen P.K."/>
            <person name="Edoardo P."/>
            <person name="Giuseppe L.R."/>
            <person name="Gasser R.B."/>
        </authorList>
    </citation>
    <scope>NUCLEOTIDE SEQUENCE [LARGE SCALE GENOMIC DNA]</scope>
    <source>
        <strain evidence="2">ISS417</strain>
    </source>
</reference>
<feature type="compositionally biased region" description="Basic residues" evidence="1">
    <location>
        <begin position="120"/>
        <end position="129"/>
    </location>
</feature>
<evidence type="ECO:0000313" key="3">
    <source>
        <dbReference type="Proteomes" id="UP000055048"/>
    </source>
</evidence>
<feature type="region of interest" description="Disordered" evidence="1">
    <location>
        <begin position="120"/>
        <end position="139"/>
    </location>
</feature>
<protein>
    <submittedName>
        <fullName evidence="2">Uncharacterized protein</fullName>
    </submittedName>
</protein>
<sequence>MFDGWQNKSAAPSTSSKGTIAMRTEADYTSTDPLPHLVAVSCLDHQIHLGFAGLETRIKNCVSELLATETLVAIGVDAMFDGWQNKSAAPSTSSKGTIAMRTEADLCHTLEGAKLELVKKSPKRNKRKREQQAGQRARRQTAANCKYLLMRSKLPLGVLLVVKRPRLLASLGPFRRWRILCFFDVDVE</sequence>
<gene>
    <name evidence="2" type="ORF">T05_7607</name>
</gene>
<comment type="caution">
    <text evidence="2">The sequence shown here is derived from an EMBL/GenBank/DDBJ whole genome shotgun (WGS) entry which is preliminary data.</text>
</comment>
<dbReference type="EMBL" id="JYDJ01000440">
    <property type="protein sequence ID" value="KRX35440.1"/>
    <property type="molecule type" value="Genomic_DNA"/>
</dbReference>
<keyword evidence="3" id="KW-1185">Reference proteome</keyword>
<evidence type="ECO:0000256" key="1">
    <source>
        <dbReference type="SAM" id="MobiDB-lite"/>
    </source>
</evidence>
<organism evidence="2 3">
    <name type="scientific">Trichinella murrelli</name>
    <dbReference type="NCBI Taxonomy" id="144512"/>
    <lineage>
        <taxon>Eukaryota</taxon>
        <taxon>Metazoa</taxon>
        <taxon>Ecdysozoa</taxon>
        <taxon>Nematoda</taxon>
        <taxon>Enoplea</taxon>
        <taxon>Dorylaimia</taxon>
        <taxon>Trichinellida</taxon>
        <taxon>Trichinellidae</taxon>
        <taxon>Trichinella</taxon>
    </lineage>
</organism>
<dbReference type="Proteomes" id="UP000055048">
    <property type="component" value="Unassembled WGS sequence"/>
</dbReference>
<evidence type="ECO:0000313" key="2">
    <source>
        <dbReference type="EMBL" id="KRX35440.1"/>
    </source>
</evidence>
<name>A0A0V0T942_9BILA</name>